<proteinExistence type="predicted"/>
<organism evidence="1 2">
    <name type="scientific">Chryseobacterium piscicola</name>
    <dbReference type="NCBI Taxonomy" id="551459"/>
    <lineage>
        <taxon>Bacteria</taxon>
        <taxon>Pseudomonadati</taxon>
        <taxon>Bacteroidota</taxon>
        <taxon>Flavobacteriia</taxon>
        <taxon>Flavobacteriales</taxon>
        <taxon>Weeksellaceae</taxon>
        <taxon>Chryseobacterium group</taxon>
        <taxon>Chryseobacterium</taxon>
    </lineage>
</organism>
<sequence length="36" mass="3814">MNIRTANGLPVSLGAAIKKEFAWIVDVKNVALKSAS</sequence>
<dbReference type="EMBL" id="FTOJ01000014">
    <property type="protein sequence ID" value="SIT09422.1"/>
    <property type="molecule type" value="Genomic_DNA"/>
</dbReference>
<dbReference type="Proteomes" id="UP000186246">
    <property type="component" value="Unassembled WGS sequence"/>
</dbReference>
<name>A0A1N7PFQ9_9FLAO</name>
<reference evidence="2" key="1">
    <citation type="submission" date="2017-01" db="EMBL/GenBank/DDBJ databases">
        <authorList>
            <person name="Varghese N."/>
            <person name="Submissions S."/>
        </authorList>
    </citation>
    <scope>NUCLEOTIDE SEQUENCE [LARGE SCALE GENOMIC DNA]</scope>
    <source>
        <strain evidence="2">DSM 21068</strain>
    </source>
</reference>
<accession>A0A1N7PFQ9</accession>
<evidence type="ECO:0000313" key="2">
    <source>
        <dbReference type="Proteomes" id="UP000186246"/>
    </source>
</evidence>
<gene>
    <name evidence="1" type="ORF">SAMN05421796_1147</name>
</gene>
<dbReference type="STRING" id="551459.SAMN05421796_1147"/>
<dbReference type="AlphaFoldDB" id="A0A1N7PFQ9"/>
<evidence type="ECO:0000313" key="1">
    <source>
        <dbReference type="EMBL" id="SIT09422.1"/>
    </source>
</evidence>
<protein>
    <submittedName>
        <fullName evidence="1">Uncharacterized protein</fullName>
    </submittedName>
</protein>